<dbReference type="InterPro" id="IPR001494">
    <property type="entry name" value="Importin-beta_N"/>
</dbReference>
<keyword evidence="3" id="KW-0813">Transport</keyword>
<dbReference type="InterPro" id="IPR016024">
    <property type="entry name" value="ARM-type_fold"/>
</dbReference>
<evidence type="ECO:0000313" key="11">
    <source>
        <dbReference type="EMBL" id="CAK3858936.1"/>
    </source>
</evidence>
<evidence type="ECO:0000256" key="4">
    <source>
        <dbReference type="ARBA" id="ARBA00022490"/>
    </source>
</evidence>
<dbReference type="PANTHER" id="PTHR10527">
    <property type="entry name" value="IMPORTIN BETA"/>
    <property type="match status" value="1"/>
</dbReference>
<evidence type="ECO:0000256" key="3">
    <source>
        <dbReference type="ARBA" id="ARBA00022448"/>
    </source>
</evidence>
<evidence type="ECO:0000256" key="9">
    <source>
        <dbReference type="PROSITE-ProRule" id="PRU00103"/>
    </source>
</evidence>
<reference evidence="11" key="1">
    <citation type="submission" date="2023-11" db="EMBL/GenBank/DDBJ databases">
        <authorList>
            <person name="Alioto T."/>
            <person name="Alioto T."/>
            <person name="Gomez Garrido J."/>
        </authorList>
    </citation>
    <scope>NUCLEOTIDE SEQUENCE</scope>
</reference>
<dbReference type="Proteomes" id="UP001296104">
    <property type="component" value="Unassembled WGS sequence"/>
</dbReference>
<dbReference type="InterPro" id="IPR021133">
    <property type="entry name" value="HEAT_type_2"/>
</dbReference>
<feature type="repeat" description="HEAT" evidence="9">
    <location>
        <begin position="412"/>
        <end position="450"/>
    </location>
</feature>
<keyword evidence="5" id="KW-0677">Repeat</keyword>
<comment type="similarity">
    <text evidence="2">Belongs to the importin beta family. Importin beta-1 subfamily.</text>
</comment>
<dbReference type="GO" id="GO:0031267">
    <property type="term" value="F:small GTPase binding"/>
    <property type="evidence" value="ECO:0007669"/>
    <property type="project" value="InterPro"/>
</dbReference>
<dbReference type="Pfam" id="PF13513">
    <property type="entry name" value="HEAT_EZ"/>
    <property type="match status" value="1"/>
</dbReference>
<evidence type="ECO:0000256" key="7">
    <source>
        <dbReference type="ARBA" id="ARBA00079884"/>
    </source>
</evidence>
<keyword evidence="12" id="KW-1185">Reference proteome</keyword>
<dbReference type="PROSITE" id="PS50077">
    <property type="entry name" value="HEAT_REPEAT"/>
    <property type="match status" value="1"/>
</dbReference>
<evidence type="ECO:0000256" key="5">
    <source>
        <dbReference type="ARBA" id="ARBA00022737"/>
    </source>
</evidence>
<dbReference type="GO" id="GO:0005737">
    <property type="term" value="C:cytoplasm"/>
    <property type="evidence" value="ECO:0007669"/>
    <property type="project" value="UniProtKB-SubCell"/>
</dbReference>
<dbReference type="InterPro" id="IPR011989">
    <property type="entry name" value="ARM-like"/>
</dbReference>
<evidence type="ECO:0000256" key="2">
    <source>
        <dbReference type="ARBA" id="ARBA00010907"/>
    </source>
</evidence>
<gene>
    <name evidence="11" type="ORF">LECACI_7A001786</name>
</gene>
<accession>A0AAI8YTN3</accession>
<organism evidence="11 12">
    <name type="scientific">Lecanosticta acicola</name>
    <dbReference type="NCBI Taxonomy" id="111012"/>
    <lineage>
        <taxon>Eukaryota</taxon>
        <taxon>Fungi</taxon>
        <taxon>Dikarya</taxon>
        <taxon>Ascomycota</taxon>
        <taxon>Pezizomycotina</taxon>
        <taxon>Dothideomycetes</taxon>
        <taxon>Dothideomycetidae</taxon>
        <taxon>Mycosphaerellales</taxon>
        <taxon>Mycosphaerellaceae</taxon>
        <taxon>Lecanosticta</taxon>
    </lineage>
</organism>
<evidence type="ECO:0000313" key="12">
    <source>
        <dbReference type="Proteomes" id="UP001296104"/>
    </source>
</evidence>
<dbReference type="EMBL" id="CAVMBE010000007">
    <property type="protein sequence ID" value="CAK3858936.1"/>
    <property type="molecule type" value="Genomic_DNA"/>
</dbReference>
<dbReference type="SUPFAM" id="SSF48371">
    <property type="entry name" value="ARM repeat"/>
    <property type="match status" value="1"/>
</dbReference>
<keyword evidence="4" id="KW-0963">Cytoplasm</keyword>
<comment type="subcellular location">
    <subcellularLocation>
        <location evidence="1">Cytoplasm</location>
    </subcellularLocation>
</comment>
<dbReference type="GO" id="GO:0006606">
    <property type="term" value="P:protein import into nucleus"/>
    <property type="evidence" value="ECO:0007669"/>
    <property type="project" value="InterPro"/>
</dbReference>
<comment type="caution">
    <text evidence="11">The sequence shown here is derived from an EMBL/GenBank/DDBJ whole genome shotgun (WGS) entry which is preliminary data.</text>
</comment>
<name>A0AAI8YTN3_9PEZI</name>
<evidence type="ECO:0000256" key="8">
    <source>
        <dbReference type="ARBA" id="ARBA00083566"/>
    </source>
</evidence>
<protein>
    <recommendedName>
        <fullName evidence="7">Importin-95</fullName>
    </recommendedName>
    <alternativeName>
        <fullName evidence="8">Karyopherin-95</fullName>
    </alternativeName>
</protein>
<dbReference type="Gene3D" id="1.25.10.10">
    <property type="entry name" value="Leucine-rich Repeat Variant"/>
    <property type="match status" value="1"/>
</dbReference>
<feature type="domain" description="Importin N-terminal" evidence="10">
    <location>
        <begin position="21"/>
        <end position="102"/>
    </location>
</feature>
<proteinExistence type="inferred from homology"/>
<dbReference type="InterPro" id="IPR040122">
    <property type="entry name" value="Importin_beta"/>
</dbReference>
<dbReference type="Pfam" id="PF03810">
    <property type="entry name" value="IBN_N"/>
    <property type="match status" value="1"/>
</dbReference>
<dbReference type="PROSITE" id="PS50166">
    <property type="entry name" value="IMPORTIN_B_NT"/>
    <property type="match status" value="1"/>
</dbReference>
<dbReference type="Pfam" id="PF25574">
    <property type="entry name" value="TPR_IMB1"/>
    <property type="match status" value="1"/>
</dbReference>
<evidence type="ECO:0000256" key="6">
    <source>
        <dbReference type="ARBA" id="ARBA00022927"/>
    </source>
</evidence>
<keyword evidence="6" id="KW-0653">Protein transport</keyword>
<sequence>MDVNQVLAGTISPDANTRTAAEQQLSQAAEQDFSGYLTTLSRELANDGADSSVRMAAGLALKNSFSSRDFARLREVQQRWLEQIDPSIKQNVKAASLQTLNSNDARAGQSAAQFIAAIAAIELPREQWPELMPRLVENVGNGSDHAKQASLTAIGFICEAEDQDLRDSLAQHSNAILTAVVQGARKEEPNNDIRNAAITALGDSLEFVRTNFENEGERNYIMQVICEATQASDNRIQQGAYGCLNRIMGLYYEKMKFYMEKALFGLTIQGMRSEEEEVAKLAVEFWCTVCEEEISIEDDNAQATAEGSAELRPYFNFARVATQEIVPVLLELLAKQDEDAADDEYNLSRAAYQCVQLWAQAVGSHVVPSVLAFVEKHLRSDDWHYRDAAVSAFGAIMEGPDEKVLDPLVKQALPVLITMMTDSSIQVRDSAAYALGRICEAVSDAIDPNEHLQPLITALFQGLASHPKMASSCCWALMNLADRFAGEPGCQSNALSPHFQASVQHLLQVTESTQDNMLRTAAYEVLNAFVTNAANDSVHMVASLSDVIIERLEKTLPLLQQVVSVEDRLTLDEMQTSLCSVILAIIARLEKEIAPLGDRVMQLMLNLLQALPPKSSVPDTVFATVGQLASALEADFDKYMGAFQPILLNALNNQDEPQLCSMAIGLVTDIARALEGKVQPYCDGFMNSLLNNLRSPGLGNQLKPAILQSFGDIAQSIAGDFENYLSVVAQVLNQAAGVSSQESANLDMLDYIVSLREGIMDAWSGIIMAMRSSNKQNLLLNYVDAIFGLLNNVYQDPNRTEALLRSSMGVIGDLSEAFPGGEVAQHFRQSSDWLTAMARETRSNKDFSQRTQETARWAREQIKRQSGELNSLPFAKPSMSKIVKFRLPAASLTAVT</sequence>
<dbReference type="InterPro" id="IPR058584">
    <property type="entry name" value="IMB1_TNPO1-like_TPR"/>
</dbReference>
<dbReference type="AlphaFoldDB" id="A0AAI8YTN3"/>
<evidence type="ECO:0000256" key="1">
    <source>
        <dbReference type="ARBA" id="ARBA00004496"/>
    </source>
</evidence>
<evidence type="ECO:0000259" key="10">
    <source>
        <dbReference type="PROSITE" id="PS50166"/>
    </source>
</evidence>
<dbReference type="FunFam" id="1.25.10.10:FF:000027">
    <property type="entry name" value="Importin subunit beta-1"/>
    <property type="match status" value="1"/>
</dbReference>
<dbReference type="GO" id="GO:0005634">
    <property type="term" value="C:nucleus"/>
    <property type="evidence" value="ECO:0007669"/>
    <property type="project" value="UniProtKB-ARBA"/>
</dbReference>
<dbReference type="SMART" id="SM00913">
    <property type="entry name" value="IBN_N"/>
    <property type="match status" value="1"/>
</dbReference>